<feature type="transmembrane region" description="Helical" evidence="8">
    <location>
        <begin position="83"/>
        <end position="101"/>
    </location>
</feature>
<accession>A0A0C9QPC8</accession>
<gene>
    <name evidence="10" type="primary">Tret1_20</name>
    <name evidence="12" type="synonym">LOC105268169</name>
    <name evidence="10" type="ORF">g.4456</name>
</gene>
<dbReference type="GO" id="GO:0022857">
    <property type="term" value="F:transmembrane transporter activity"/>
    <property type="evidence" value="ECO:0007669"/>
    <property type="project" value="InterPro"/>
</dbReference>
<dbReference type="KEGG" id="fas:105268169"/>
<evidence type="ECO:0000256" key="2">
    <source>
        <dbReference type="ARBA" id="ARBA00022448"/>
    </source>
</evidence>
<dbReference type="AlphaFoldDB" id="A0A0C9QPC8"/>
<dbReference type="SUPFAM" id="SSF103473">
    <property type="entry name" value="MFS general substrate transporter"/>
    <property type="match status" value="1"/>
</dbReference>
<feature type="domain" description="Major facilitator superfamily (MFS) profile" evidence="9">
    <location>
        <begin position="15"/>
        <end position="441"/>
    </location>
</feature>
<evidence type="ECO:0000256" key="4">
    <source>
        <dbReference type="ARBA" id="ARBA00022597"/>
    </source>
</evidence>
<name>A0A0C9QPC8_9HYME</name>
<dbReference type="PANTHER" id="PTHR48021">
    <property type="match status" value="1"/>
</dbReference>
<dbReference type="InterPro" id="IPR020846">
    <property type="entry name" value="MFS_dom"/>
</dbReference>
<reference evidence="10" key="1">
    <citation type="submission" date="2015-01" db="EMBL/GenBank/DDBJ databases">
        <title>Transcriptome Assembly of Fopius arisanus.</title>
        <authorList>
            <person name="Geib S."/>
        </authorList>
    </citation>
    <scope>NUCLEOTIDE SEQUENCE</scope>
</reference>
<evidence type="ECO:0000256" key="6">
    <source>
        <dbReference type="ARBA" id="ARBA00022989"/>
    </source>
</evidence>
<feature type="transmembrane region" description="Helical" evidence="8">
    <location>
        <begin position="418"/>
        <end position="437"/>
    </location>
</feature>
<feature type="transmembrane region" description="Helical" evidence="8">
    <location>
        <begin position="12"/>
        <end position="34"/>
    </location>
</feature>
<evidence type="ECO:0000256" key="8">
    <source>
        <dbReference type="SAM" id="Phobius"/>
    </source>
</evidence>
<feature type="transmembrane region" description="Helical" evidence="8">
    <location>
        <begin position="350"/>
        <end position="374"/>
    </location>
</feature>
<dbReference type="EMBL" id="GBYB01005454">
    <property type="protein sequence ID" value="JAG75221.1"/>
    <property type="molecule type" value="Transcribed_RNA"/>
</dbReference>
<dbReference type="GO" id="GO:0005886">
    <property type="term" value="C:plasma membrane"/>
    <property type="evidence" value="ECO:0007669"/>
    <property type="project" value="UniProtKB-SubCell"/>
</dbReference>
<keyword evidence="11" id="KW-1185">Reference proteome</keyword>
<feature type="transmembrane region" description="Helical" evidence="8">
    <location>
        <begin position="250"/>
        <end position="273"/>
    </location>
</feature>
<evidence type="ECO:0000256" key="3">
    <source>
        <dbReference type="ARBA" id="ARBA00022475"/>
    </source>
</evidence>
<evidence type="ECO:0000313" key="10">
    <source>
        <dbReference type="EMBL" id="JAG75221.1"/>
    </source>
</evidence>
<keyword evidence="4" id="KW-0762">Sugar transport</keyword>
<feature type="transmembrane region" description="Helical" evidence="8">
    <location>
        <begin position="318"/>
        <end position="338"/>
    </location>
</feature>
<dbReference type="Proteomes" id="UP000694866">
    <property type="component" value="Unplaced"/>
</dbReference>
<organism evidence="10">
    <name type="scientific">Fopius arisanus</name>
    <dbReference type="NCBI Taxonomy" id="64838"/>
    <lineage>
        <taxon>Eukaryota</taxon>
        <taxon>Metazoa</taxon>
        <taxon>Ecdysozoa</taxon>
        <taxon>Arthropoda</taxon>
        <taxon>Hexapoda</taxon>
        <taxon>Insecta</taxon>
        <taxon>Pterygota</taxon>
        <taxon>Neoptera</taxon>
        <taxon>Endopterygota</taxon>
        <taxon>Hymenoptera</taxon>
        <taxon>Apocrita</taxon>
        <taxon>Ichneumonoidea</taxon>
        <taxon>Braconidae</taxon>
        <taxon>Opiinae</taxon>
        <taxon>Fopius</taxon>
    </lineage>
</organism>
<accession>A0A9R1U3I7</accession>
<feature type="transmembrane region" description="Helical" evidence="8">
    <location>
        <begin position="285"/>
        <end position="306"/>
    </location>
</feature>
<evidence type="ECO:0000259" key="9">
    <source>
        <dbReference type="PROSITE" id="PS50850"/>
    </source>
</evidence>
<keyword evidence="7 8" id="KW-0472">Membrane</keyword>
<comment type="subcellular location">
    <subcellularLocation>
        <location evidence="1">Cell membrane</location>
        <topology evidence="1">Multi-pass membrane protein</topology>
    </subcellularLocation>
</comment>
<evidence type="ECO:0000256" key="5">
    <source>
        <dbReference type="ARBA" id="ARBA00022692"/>
    </source>
</evidence>
<keyword evidence="2" id="KW-0813">Transport</keyword>
<evidence type="ECO:0000313" key="12">
    <source>
        <dbReference type="RefSeq" id="XP_011305791.1"/>
    </source>
</evidence>
<dbReference type="OrthoDB" id="6133115at2759"/>
<protein>
    <submittedName>
        <fullName evidence="12">Facilitated trehalose transporter Tret1</fullName>
    </submittedName>
    <submittedName>
        <fullName evidence="10">Tret1_20 protein</fullName>
    </submittedName>
</protein>
<evidence type="ECO:0000256" key="1">
    <source>
        <dbReference type="ARBA" id="ARBA00004651"/>
    </source>
</evidence>
<dbReference type="InterPro" id="IPR036259">
    <property type="entry name" value="MFS_trans_sf"/>
</dbReference>
<keyword evidence="3" id="KW-1003">Cell membrane</keyword>
<evidence type="ECO:0000256" key="7">
    <source>
        <dbReference type="ARBA" id="ARBA00023136"/>
    </source>
</evidence>
<keyword evidence="6 8" id="KW-1133">Transmembrane helix</keyword>
<dbReference type="FunFam" id="1.20.1250.20:FF:000218">
    <property type="entry name" value="facilitated trehalose transporter Tret1"/>
    <property type="match status" value="1"/>
</dbReference>
<evidence type="ECO:0000313" key="11">
    <source>
        <dbReference type="Proteomes" id="UP000694866"/>
    </source>
</evidence>
<feature type="transmembrane region" description="Helical" evidence="8">
    <location>
        <begin position="107"/>
        <end position="130"/>
    </location>
</feature>
<dbReference type="GeneID" id="105268169"/>
<keyword evidence="5 8" id="KW-0812">Transmembrane</keyword>
<dbReference type="Gene3D" id="1.20.1250.20">
    <property type="entry name" value="MFS general substrate transporter like domains"/>
    <property type="match status" value="1"/>
</dbReference>
<dbReference type="RefSeq" id="XP_011305791.1">
    <property type="nucleotide sequence ID" value="XM_011307489.1"/>
</dbReference>
<dbReference type="PANTHER" id="PTHR48021:SF1">
    <property type="entry name" value="GH07001P-RELATED"/>
    <property type="match status" value="1"/>
</dbReference>
<dbReference type="PROSITE" id="PS50850">
    <property type="entry name" value="MFS"/>
    <property type="match status" value="1"/>
</dbReference>
<dbReference type="InterPro" id="IPR005828">
    <property type="entry name" value="MFS_sugar_transport-like"/>
</dbReference>
<feature type="transmembrane region" description="Helical" evidence="8">
    <location>
        <begin position="142"/>
        <end position="164"/>
    </location>
</feature>
<dbReference type="Pfam" id="PF00083">
    <property type="entry name" value="Sugar_tr"/>
    <property type="match status" value="1"/>
</dbReference>
<feature type="transmembrane region" description="Helical" evidence="8">
    <location>
        <begin position="170"/>
        <end position="187"/>
    </location>
</feature>
<proteinExistence type="predicted"/>
<reference evidence="12" key="2">
    <citation type="submission" date="2025-04" db="UniProtKB">
        <authorList>
            <consortium name="RefSeq"/>
        </authorList>
    </citation>
    <scope>IDENTIFICATION</scope>
    <source>
        <strain evidence="12">USDA-PBARC FA_bdor</strain>
        <tissue evidence="12">Whole organism</tissue>
    </source>
</reference>
<dbReference type="InterPro" id="IPR050549">
    <property type="entry name" value="MFS_Trehalose_Transporter"/>
</dbReference>
<sequence>MIKGDKPKVWPQWIAAAIVYILSMLTGLVAGWTSPYLAKLTTGSETLTITNDEGSWIASLFHLSRPIGSIIGAVTVHKFGTKHTVFIAGFPFGIAWIFFLIRESVPWIYASRVSSGVAMGLYLGAFPLYIGEIGNPKIRGALVGLVSYGSAIGYLMGNLLGAYISMRNFSIINLVLSIFFLVSFLYFPSTAHYFVKKNNMDEAEKSLKWYNRQRDVAIELESLKMYIGKPQKLTLKESFKQWTTPLNRKTLFMVICVYLFMQLSGLYTIAMYLEILLTKLKIDVIAPSLVVVAIGIVAIIGGCVAIYTNDHCGRRTMLAASTLGVSINFALIGVNYLLAGHGYDLDNYQWYIIAEFMAYIFFLNIGLTHIPNCLLSEIFSPELKEIGTCIVNIVCACSAFLASKSYQPLLDATSEEFIFFFYAFLVFLMFLYTIIVIPETKGKSLQEIQDMLMKRDKTVEPVQIYRTTND</sequence>